<dbReference type="GO" id="GO:0016740">
    <property type="term" value="F:transferase activity"/>
    <property type="evidence" value="ECO:0007669"/>
    <property type="project" value="UniProtKB-KW"/>
</dbReference>
<dbReference type="Proteomes" id="UP000297703">
    <property type="component" value="Unassembled WGS sequence"/>
</dbReference>
<evidence type="ECO:0000313" key="2">
    <source>
        <dbReference type="Proteomes" id="UP000297703"/>
    </source>
</evidence>
<reference evidence="1 2" key="1">
    <citation type="submission" date="2019-04" db="EMBL/GenBank/DDBJ databases">
        <title>Draft genome of the big-headed turtle Platysternon megacephalum.</title>
        <authorList>
            <person name="Gong S."/>
        </authorList>
    </citation>
    <scope>NUCLEOTIDE SEQUENCE [LARGE SCALE GENOMIC DNA]</scope>
    <source>
        <strain evidence="1">DO16091913</strain>
        <tissue evidence="1">Muscle</tissue>
    </source>
</reference>
<dbReference type="AlphaFoldDB" id="A0A4D9FCQ5"/>
<protein>
    <submittedName>
        <fullName evidence="1">Heparan-sulfate 6-O-sulfotransferase 2</fullName>
    </submittedName>
</protein>
<organism evidence="1 2">
    <name type="scientific">Platysternon megacephalum</name>
    <name type="common">big-headed turtle</name>
    <dbReference type="NCBI Taxonomy" id="55544"/>
    <lineage>
        <taxon>Eukaryota</taxon>
        <taxon>Metazoa</taxon>
        <taxon>Chordata</taxon>
        <taxon>Craniata</taxon>
        <taxon>Vertebrata</taxon>
        <taxon>Euteleostomi</taxon>
        <taxon>Archelosauria</taxon>
        <taxon>Testudinata</taxon>
        <taxon>Testudines</taxon>
        <taxon>Cryptodira</taxon>
        <taxon>Durocryptodira</taxon>
        <taxon>Testudinoidea</taxon>
        <taxon>Platysternidae</taxon>
        <taxon>Platysternon</taxon>
    </lineage>
</organism>
<dbReference type="EMBL" id="QXTE01000004">
    <property type="protein sequence ID" value="TFK15620.1"/>
    <property type="molecule type" value="Genomic_DNA"/>
</dbReference>
<evidence type="ECO:0000313" key="1">
    <source>
        <dbReference type="EMBL" id="TFK15620.1"/>
    </source>
</evidence>
<keyword evidence="1" id="KW-0808">Transferase</keyword>
<reference evidence="1 2" key="2">
    <citation type="submission" date="2019-04" db="EMBL/GenBank/DDBJ databases">
        <title>The genome sequence of big-headed turtle.</title>
        <authorList>
            <person name="Gong S."/>
        </authorList>
    </citation>
    <scope>NUCLEOTIDE SEQUENCE [LARGE SCALE GENOMIC DNA]</scope>
    <source>
        <strain evidence="1">DO16091913</strain>
        <tissue evidence="1">Muscle</tissue>
    </source>
</reference>
<gene>
    <name evidence="1" type="ORF">DR999_PMT00931</name>
</gene>
<proteinExistence type="predicted"/>
<accession>A0A4D9FCQ5</accession>
<sequence>MRHLRKYILKNAYDEIPCCCTRGATSSPLRSPSYCQMGTESKDIPAATYLCPCCMTGRCFLILNKKFHSKVISTSPKATLFASLSDSLNSLCLESFLSPSYLASCDRFKETAHIEVIEMTPVQNWSNTVVNQAQEGGQNQKLTFAE</sequence>
<keyword evidence="2" id="KW-1185">Reference proteome</keyword>
<comment type="caution">
    <text evidence="1">The sequence shown here is derived from an EMBL/GenBank/DDBJ whole genome shotgun (WGS) entry which is preliminary data.</text>
</comment>
<name>A0A4D9FCQ5_9SAUR</name>